<feature type="compositionally biased region" description="Polar residues" evidence="1">
    <location>
        <begin position="18"/>
        <end position="27"/>
    </location>
</feature>
<gene>
    <name evidence="2" type="ORF">X943_001062</name>
</gene>
<name>A0AAD9G6Q9_BABDI</name>
<organism evidence="2 3">
    <name type="scientific">Babesia divergens</name>
    <dbReference type="NCBI Taxonomy" id="32595"/>
    <lineage>
        <taxon>Eukaryota</taxon>
        <taxon>Sar</taxon>
        <taxon>Alveolata</taxon>
        <taxon>Apicomplexa</taxon>
        <taxon>Aconoidasida</taxon>
        <taxon>Piroplasmida</taxon>
        <taxon>Babesiidae</taxon>
        <taxon>Babesia</taxon>
    </lineage>
</organism>
<feature type="compositionally biased region" description="Polar residues" evidence="1">
    <location>
        <begin position="91"/>
        <end position="106"/>
    </location>
</feature>
<dbReference type="InterPro" id="IPR015496">
    <property type="entry name" value="Ubiquilin"/>
</dbReference>
<feature type="compositionally biased region" description="Polar residues" evidence="1">
    <location>
        <begin position="118"/>
        <end position="127"/>
    </location>
</feature>
<dbReference type="InterPro" id="IPR009060">
    <property type="entry name" value="UBA-like_sf"/>
</dbReference>
<evidence type="ECO:0008006" key="4">
    <source>
        <dbReference type="Google" id="ProtNLM"/>
    </source>
</evidence>
<accession>A0AAD9G6Q9</accession>
<evidence type="ECO:0000313" key="3">
    <source>
        <dbReference type="Proteomes" id="UP001195914"/>
    </source>
</evidence>
<dbReference type="GO" id="GO:0006511">
    <property type="term" value="P:ubiquitin-dependent protein catabolic process"/>
    <property type="evidence" value="ECO:0007669"/>
    <property type="project" value="TreeGrafter"/>
</dbReference>
<dbReference type="SUPFAM" id="SSF46934">
    <property type="entry name" value="UBA-like"/>
    <property type="match status" value="1"/>
</dbReference>
<dbReference type="Gene3D" id="1.10.8.10">
    <property type="entry name" value="DNA helicase RuvA subunit, C-terminal domain"/>
    <property type="match status" value="1"/>
</dbReference>
<feature type="compositionally biased region" description="Polar residues" evidence="1">
    <location>
        <begin position="1"/>
        <end position="10"/>
    </location>
</feature>
<dbReference type="PANTHER" id="PTHR10677">
    <property type="entry name" value="UBIQUILIN"/>
    <property type="match status" value="1"/>
</dbReference>
<dbReference type="Proteomes" id="UP001195914">
    <property type="component" value="Unassembled WGS sequence"/>
</dbReference>
<proteinExistence type="predicted"/>
<sequence>MPITSESTATGAGRDNNGESGENTKGSAPTDDSSVSKSSITVSKHTDGCETMMSTNSSVDIHSKDPPVENSAALGSGTVVNNGASIKEPDSSNVARVSADTQNNVSLADISPAYHNVAASSGVNRDNSTPIPRSRQSSSSTGGSMSPHLEEMLNSVAGNLMKQLRPDTSNFMEDLVESLENRSAYNPGEGEEEKEERMRFNETQRMLRELTSDSDLMQQVMRAASNPEMAKELARQADTAWRNIEALPGGFRALYQMHRNIQQPLWQAITNGGPRGGTSTSRYGHTTPPKPTEPLNVEPLPNPWAAPTRPVGPPAFSPSALGSLFPGTIVGKGKSPLGGLGALLRPASNASRNRMQSMSVSQPSAGLMSTVQPHVGSPAVVPGASSTIASDVTAAGSAAKEEVTGQPSGKPDVTKTNADRYALELKELADMGINDLDRCLTALEAADGDLFQALGLLQSLDELDRQESEK</sequence>
<comment type="caution">
    <text evidence="2">The sequence shown here is derived from an EMBL/GenBank/DDBJ whole genome shotgun (WGS) entry which is preliminary data.</text>
</comment>
<reference evidence="2" key="1">
    <citation type="journal article" date="2014" name="Nucleic Acids Res.">
        <title>The evolutionary dynamics of variant antigen genes in Babesia reveal a history of genomic innovation underlying host-parasite interaction.</title>
        <authorList>
            <person name="Jackson A.P."/>
            <person name="Otto T.D."/>
            <person name="Darby A."/>
            <person name="Ramaprasad A."/>
            <person name="Xia D."/>
            <person name="Echaide I.E."/>
            <person name="Farber M."/>
            <person name="Gahlot S."/>
            <person name="Gamble J."/>
            <person name="Gupta D."/>
            <person name="Gupta Y."/>
            <person name="Jackson L."/>
            <person name="Malandrin L."/>
            <person name="Malas T.B."/>
            <person name="Moussa E."/>
            <person name="Nair M."/>
            <person name="Reid A.J."/>
            <person name="Sanders M."/>
            <person name="Sharma J."/>
            <person name="Tracey A."/>
            <person name="Quail M.A."/>
            <person name="Weir W."/>
            <person name="Wastling J.M."/>
            <person name="Hall N."/>
            <person name="Willadsen P."/>
            <person name="Lingelbach K."/>
            <person name="Shiels B."/>
            <person name="Tait A."/>
            <person name="Berriman M."/>
            <person name="Allred D.R."/>
            <person name="Pain A."/>
        </authorList>
    </citation>
    <scope>NUCLEOTIDE SEQUENCE</scope>
    <source>
        <strain evidence="2">1802A</strain>
    </source>
</reference>
<feature type="region of interest" description="Disordered" evidence="1">
    <location>
        <begin position="271"/>
        <end position="298"/>
    </location>
</feature>
<dbReference type="PANTHER" id="PTHR10677:SF3">
    <property type="entry name" value="FI07626P-RELATED"/>
    <property type="match status" value="1"/>
</dbReference>
<evidence type="ECO:0000256" key="1">
    <source>
        <dbReference type="SAM" id="MobiDB-lite"/>
    </source>
</evidence>
<feature type="compositionally biased region" description="Low complexity" evidence="1">
    <location>
        <begin position="128"/>
        <end position="146"/>
    </location>
</feature>
<dbReference type="EMBL" id="JAHBMH010000073">
    <property type="protein sequence ID" value="KAK1932845.1"/>
    <property type="molecule type" value="Genomic_DNA"/>
</dbReference>
<dbReference type="AlphaFoldDB" id="A0AAD9G6Q9"/>
<dbReference type="Pfam" id="PF23195">
    <property type="entry name" value="UBQLN1"/>
    <property type="match status" value="1"/>
</dbReference>
<dbReference type="GO" id="GO:0005829">
    <property type="term" value="C:cytosol"/>
    <property type="evidence" value="ECO:0007669"/>
    <property type="project" value="TreeGrafter"/>
</dbReference>
<dbReference type="GO" id="GO:0031593">
    <property type="term" value="F:polyubiquitin modification-dependent protein binding"/>
    <property type="evidence" value="ECO:0007669"/>
    <property type="project" value="TreeGrafter"/>
</dbReference>
<protein>
    <recommendedName>
        <fullName evidence="4">UBA domain-containing protein</fullName>
    </recommendedName>
</protein>
<feature type="compositionally biased region" description="Low complexity" evidence="1">
    <location>
        <begin position="30"/>
        <end position="43"/>
    </location>
</feature>
<reference evidence="2" key="2">
    <citation type="submission" date="2021-05" db="EMBL/GenBank/DDBJ databases">
        <authorList>
            <person name="Pain A."/>
        </authorList>
    </citation>
    <scope>NUCLEOTIDE SEQUENCE</scope>
    <source>
        <strain evidence="2">1802A</strain>
    </source>
</reference>
<keyword evidence="3" id="KW-1185">Reference proteome</keyword>
<evidence type="ECO:0000313" key="2">
    <source>
        <dbReference type="EMBL" id="KAK1932845.1"/>
    </source>
</evidence>
<feature type="region of interest" description="Disordered" evidence="1">
    <location>
        <begin position="1"/>
        <end position="148"/>
    </location>
</feature>